<protein>
    <recommendedName>
        <fullName evidence="1">Carbamoyltransferase Kae1-like domain-containing protein</fullName>
    </recommendedName>
</protein>
<gene>
    <name evidence="2" type="ORF">S01H1_51911</name>
</gene>
<organism evidence="2">
    <name type="scientific">marine sediment metagenome</name>
    <dbReference type="NCBI Taxonomy" id="412755"/>
    <lineage>
        <taxon>unclassified sequences</taxon>
        <taxon>metagenomes</taxon>
        <taxon>ecological metagenomes</taxon>
    </lineage>
</organism>
<dbReference type="InterPro" id="IPR055128">
    <property type="entry name" value="HypF_C_2"/>
</dbReference>
<dbReference type="InterPro" id="IPR051060">
    <property type="entry name" value="Carbamoyltrans_HypF-like"/>
</dbReference>
<evidence type="ECO:0000313" key="2">
    <source>
        <dbReference type="EMBL" id="GAG26674.1"/>
    </source>
</evidence>
<evidence type="ECO:0000259" key="1">
    <source>
        <dbReference type="Pfam" id="PF22521"/>
    </source>
</evidence>
<dbReference type="Gene3D" id="3.30.420.40">
    <property type="match status" value="1"/>
</dbReference>
<accession>X0W6X4</accession>
<dbReference type="PANTHER" id="PTHR42959">
    <property type="entry name" value="CARBAMOYLTRANSFERASE"/>
    <property type="match status" value="1"/>
</dbReference>
<feature type="non-terminal residue" evidence="2">
    <location>
        <position position="1"/>
    </location>
</feature>
<dbReference type="AlphaFoldDB" id="X0W6X4"/>
<dbReference type="GO" id="GO:0016743">
    <property type="term" value="F:carboxyl- or carbamoyltransferase activity"/>
    <property type="evidence" value="ECO:0007669"/>
    <property type="project" value="TreeGrafter"/>
</dbReference>
<comment type="caution">
    <text evidence="2">The sequence shown here is derived from an EMBL/GenBank/DDBJ whole genome shotgun (WGS) entry which is preliminary data.</text>
</comment>
<sequence>APMRLEAAAAENVDLGYRFALTRGEPFTIDYRPMIKGMVRDLLMGRGVKLISAKFHNTVAAFLAASAHRARELTGLNVVALSGGCFANRYLSARLEELLEGVGFEVLAHRDVPCNDGGVALGQAVVAAGRFARRPAQERSRRNVPGDTGED</sequence>
<feature type="domain" description="Carbamoyltransferase Kae1-like" evidence="1">
    <location>
        <begin position="1"/>
        <end position="123"/>
    </location>
</feature>
<dbReference type="GO" id="GO:0051604">
    <property type="term" value="P:protein maturation"/>
    <property type="evidence" value="ECO:0007669"/>
    <property type="project" value="TreeGrafter"/>
</dbReference>
<proteinExistence type="predicted"/>
<name>X0W6X4_9ZZZZ</name>
<reference evidence="2" key="1">
    <citation type="journal article" date="2014" name="Front. Microbiol.">
        <title>High frequency of phylogenetically diverse reductive dehalogenase-homologous genes in deep subseafloor sedimentary metagenomes.</title>
        <authorList>
            <person name="Kawai M."/>
            <person name="Futagami T."/>
            <person name="Toyoda A."/>
            <person name="Takaki Y."/>
            <person name="Nishi S."/>
            <person name="Hori S."/>
            <person name="Arai W."/>
            <person name="Tsubouchi T."/>
            <person name="Morono Y."/>
            <person name="Uchiyama I."/>
            <person name="Ito T."/>
            <person name="Fujiyama A."/>
            <person name="Inagaki F."/>
            <person name="Takami H."/>
        </authorList>
    </citation>
    <scope>NUCLEOTIDE SEQUENCE</scope>
    <source>
        <strain evidence="2">Expedition CK06-06</strain>
    </source>
</reference>
<dbReference type="GO" id="GO:0008270">
    <property type="term" value="F:zinc ion binding"/>
    <property type="evidence" value="ECO:0007669"/>
    <property type="project" value="TreeGrafter"/>
</dbReference>
<dbReference type="EMBL" id="BARS01033532">
    <property type="protein sequence ID" value="GAG26674.1"/>
    <property type="molecule type" value="Genomic_DNA"/>
</dbReference>
<dbReference type="PANTHER" id="PTHR42959:SF1">
    <property type="entry name" value="CARBAMOYLTRANSFERASE HYPF"/>
    <property type="match status" value="1"/>
</dbReference>
<dbReference type="Pfam" id="PF22521">
    <property type="entry name" value="HypF_C_2"/>
    <property type="match status" value="1"/>
</dbReference>